<dbReference type="EMBL" id="CAAALY010058769">
    <property type="protein sequence ID" value="VEL22866.1"/>
    <property type="molecule type" value="Genomic_DNA"/>
</dbReference>
<evidence type="ECO:0000256" key="1">
    <source>
        <dbReference type="SAM" id="MobiDB-lite"/>
    </source>
</evidence>
<keyword evidence="4" id="KW-1185">Reference proteome</keyword>
<feature type="transmembrane region" description="Helical" evidence="2">
    <location>
        <begin position="155"/>
        <end position="179"/>
    </location>
</feature>
<evidence type="ECO:0000313" key="3">
    <source>
        <dbReference type="EMBL" id="VEL22866.1"/>
    </source>
</evidence>
<accession>A0A3S5AL64</accession>
<keyword evidence="2" id="KW-1133">Transmembrane helix</keyword>
<gene>
    <name evidence="3" type="ORF">PXEA_LOCUS16306</name>
</gene>
<keyword evidence="2" id="KW-0812">Transmembrane</keyword>
<proteinExistence type="predicted"/>
<comment type="caution">
    <text evidence="3">The sequence shown here is derived from an EMBL/GenBank/DDBJ whole genome shotgun (WGS) entry which is preliminary data.</text>
</comment>
<dbReference type="AlphaFoldDB" id="A0A3S5AL64"/>
<evidence type="ECO:0000313" key="4">
    <source>
        <dbReference type="Proteomes" id="UP000784294"/>
    </source>
</evidence>
<dbReference type="Proteomes" id="UP000784294">
    <property type="component" value="Unassembled WGS sequence"/>
</dbReference>
<feature type="region of interest" description="Disordered" evidence="1">
    <location>
        <begin position="1"/>
        <end position="22"/>
    </location>
</feature>
<sequence length="220" mass="23861">MIVGQKETRGTSLEGRPTHAFSDCAPAASQRPLVYLTSSRPAQLAKRQLGSGQHQPEERFKAGRRDQLMLDQPACQTEMVREHYMLPNGGGLVSTSKSVLTLTLALALTLELASVGNCFEVASRGSEARRQRRIEGGSRQPVDAFLPLPNQRQQVIIMLIMYTVCLTTGILLVGISLVVSARIRERLRILTLGPSSAQRGHRDQSTLATAKATAKATATA</sequence>
<keyword evidence="2" id="KW-0472">Membrane</keyword>
<feature type="region of interest" description="Disordered" evidence="1">
    <location>
        <begin position="196"/>
        <end position="220"/>
    </location>
</feature>
<reference evidence="3" key="1">
    <citation type="submission" date="2018-11" db="EMBL/GenBank/DDBJ databases">
        <authorList>
            <consortium name="Pathogen Informatics"/>
        </authorList>
    </citation>
    <scope>NUCLEOTIDE SEQUENCE</scope>
</reference>
<feature type="non-terminal residue" evidence="3">
    <location>
        <position position="1"/>
    </location>
</feature>
<name>A0A3S5AL64_9PLAT</name>
<organism evidence="3 4">
    <name type="scientific">Protopolystoma xenopodis</name>
    <dbReference type="NCBI Taxonomy" id="117903"/>
    <lineage>
        <taxon>Eukaryota</taxon>
        <taxon>Metazoa</taxon>
        <taxon>Spiralia</taxon>
        <taxon>Lophotrochozoa</taxon>
        <taxon>Platyhelminthes</taxon>
        <taxon>Monogenea</taxon>
        <taxon>Polyopisthocotylea</taxon>
        <taxon>Polystomatidea</taxon>
        <taxon>Polystomatidae</taxon>
        <taxon>Protopolystoma</taxon>
    </lineage>
</organism>
<evidence type="ECO:0000256" key="2">
    <source>
        <dbReference type="SAM" id="Phobius"/>
    </source>
</evidence>
<protein>
    <submittedName>
        <fullName evidence="3">Uncharacterized protein</fullName>
    </submittedName>
</protein>
<feature type="compositionally biased region" description="Low complexity" evidence="1">
    <location>
        <begin position="208"/>
        <end position="220"/>
    </location>
</feature>